<dbReference type="Pfam" id="PF14111">
    <property type="entry name" value="DUF4283"/>
    <property type="match status" value="1"/>
</dbReference>
<feature type="domain" description="DUF4283" evidence="1">
    <location>
        <begin position="5"/>
        <end position="85"/>
    </location>
</feature>
<accession>A0A1R3L0E7</accession>
<dbReference type="OrthoDB" id="1166622at2759"/>
<keyword evidence="3" id="KW-1185">Reference proteome</keyword>
<evidence type="ECO:0000313" key="2">
    <source>
        <dbReference type="EMBL" id="OMP12825.1"/>
    </source>
</evidence>
<proteinExistence type="predicted"/>
<name>A0A1R3L0E7_9ROSI</name>
<dbReference type="InterPro" id="IPR025558">
    <property type="entry name" value="DUF4283"/>
</dbReference>
<dbReference type="Proteomes" id="UP000187203">
    <property type="component" value="Unassembled WGS sequence"/>
</dbReference>
<evidence type="ECO:0000259" key="1">
    <source>
        <dbReference type="Pfam" id="PF14111"/>
    </source>
</evidence>
<gene>
    <name evidence="2" type="ORF">COLO4_02718</name>
</gene>
<sequence length="275" mass="32104">MTAREEAERCIVGFLLDIKRFSIETILKWVNKEWRPLGEITVIGRDDNKYLIYFSNEVDRKVALEQTSWSYHGALFATRKWNPNVPLKEIVLDRIELWLQIYPTEPLAAGCTIERDNGTVQWVEFKYEKIRGTKANPMGVIQRSKIYGQGILEATENELDRDLINRRSVRAAQGNSKRLLERSSISINQEEDWSCFMEIVKKHNNNWYGGTTLARKTNKEMLVCAASYRTENELMARILLVRAMMSRMQHYGVKRVRCRETVGKWAPILEGRTRV</sequence>
<dbReference type="EMBL" id="AWUE01005900">
    <property type="protein sequence ID" value="OMP12825.1"/>
    <property type="molecule type" value="Genomic_DNA"/>
</dbReference>
<reference evidence="3" key="1">
    <citation type="submission" date="2013-09" db="EMBL/GenBank/DDBJ databases">
        <title>Corchorus olitorius genome sequencing.</title>
        <authorList>
            <person name="Alam M."/>
            <person name="Haque M.S."/>
            <person name="Islam M.S."/>
            <person name="Emdad E.M."/>
            <person name="Islam M.M."/>
            <person name="Ahmed B."/>
            <person name="Halim A."/>
            <person name="Hossen Q.M.M."/>
            <person name="Hossain M.Z."/>
            <person name="Ahmed R."/>
            <person name="Khan M.M."/>
            <person name="Islam R."/>
            <person name="Rashid M.M."/>
            <person name="Khan S.A."/>
            <person name="Rahman M.S."/>
            <person name="Alam M."/>
            <person name="Yahiya A.S."/>
            <person name="Khan M.S."/>
            <person name="Azam M.S."/>
            <person name="Haque T."/>
            <person name="Lashkar M.Z.H."/>
            <person name="Akhand A.I."/>
            <person name="Morshed G."/>
            <person name="Roy S."/>
            <person name="Uddin K.S."/>
            <person name="Rabeya T."/>
            <person name="Hossain A.S."/>
            <person name="Chowdhury A."/>
            <person name="Snigdha A.R."/>
            <person name="Mortoza M.S."/>
            <person name="Matin S.A."/>
            <person name="Hoque S.M.E."/>
            <person name="Islam M.K."/>
            <person name="Roy D.K."/>
            <person name="Haider R."/>
            <person name="Moosa M.M."/>
            <person name="Elias S.M."/>
            <person name="Hasan A.M."/>
            <person name="Jahan S."/>
            <person name="Shafiuddin M."/>
            <person name="Mahmood N."/>
            <person name="Shommy N.S."/>
        </authorList>
    </citation>
    <scope>NUCLEOTIDE SEQUENCE [LARGE SCALE GENOMIC DNA]</scope>
    <source>
        <strain evidence="3">cv. O-4</strain>
    </source>
</reference>
<comment type="caution">
    <text evidence="2">The sequence shown here is derived from an EMBL/GenBank/DDBJ whole genome shotgun (WGS) entry which is preliminary data.</text>
</comment>
<evidence type="ECO:0000313" key="3">
    <source>
        <dbReference type="Proteomes" id="UP000187203"/>
    </source>
</evidence>
<organism evidence="2 3">
    <name type="scientific">Corchorus olitorius</name>
    <dbReference type="NCBI Taxonomy" id="93759"/>
    <lineage>
        <taxon>Eukaryota</taxon>
        <taxon>Viridiplantae</taxon>
        <taxon>Streptophyta</taxon>
        <taxon>Embryophyta</taxon>
        <taxon>Tracheophyta</taxon>
        <taxon>Spermatophyta</taxon>
        <taxon>Magnoliopsida</taxon>
        <taxon>eudicotyledons</taxon>
        <taxon>Gunneridae</taxon>
        <taxon>Pentapetalae</taxon>
        <taxon>rosids</taxon>
        <taxon>malvids</taxon>
        <taxon>Malvales</taxon>
        <taxon>Malvaceae</taxon>
        <taxon>Grewioideae</taxon>
        <taxon>Apeibeae</taxon>
        <taxon>Corchorus</taxon>
    </lineage>
</organism>
<dbReference type="AlphaFoldDB" id="A0A1R3L0E7"/>
<protein>
    <recommendedName>
        <fullName evidence="1">DUF4283 domain-containing protein</fullName>
    </recommendedName>
</protein>